<dbReference type="AlphaFoldDB" id="A0A2P2K895"/>
<dbReference type="InterPro" id="IPR007128">
    <property type="entry name" value="PMF1/Nnf1"/>
</dbReference>
<evidence type="ECO:0000256" key="9">
    <source>
        <dbReference type="ARBA" id="ARBA00023328"/>
    </source>
</evidence>
<evidence type="ECO:0000256" key="2">
    <source>
        <dbReference type="ARBA" id="ARBA00004629"/>
    </source>
</evidence>
<evidence type="ECO:0000256" key="8">
    <source>
        <dbReference type="ARBA" id="ARBA00023306"/>
    </source>
</evidence>
<dbReference type="EMBL" id="GGEC01021438">
    <property type="protein sequence ID" value="MBX01922.1"/>
    <property type="molecule type" value="Transcribed_RNA"/>
</dbReference>
<name>A0A2P2K895_RHIMU</name>
<sequence>MERRNTNEVMIGGGGGRQSDLRKSFRLAVRPLLTCCSYEDFTKGFSRFNSSEQQSLRHLFIQVITSLHKMIEEEFESLCIETQVGTALDTVEQLVEEQSLDPLFSDRTNVLDVARDLSMEKEKEIHHLMGILERAEEYNRLIRAHIEQLKKGRQDVLGKADTIDKLRRVIVDYGTQ</sequence>
<evidence type="ECO:0000256" key="1">
    <source>
        <dbReference type="ARBA" id="ARBA00004123"/>
    </source>
</evidence>
<evidence type="ECO:0000256" key="4">
    <source>
        <dbReference type="ARBA" id="ARBA00022618"/>
    </source>
</evidence>
<keyword evidence="4" id="KW-0132">Cell division</keyword>
<dbReference type="GO" id="GO:0005634">
    <property type="term" value="C:nucleus"/>
    <property type="evidence" value="ECO:0007669"/>
    <property type="project" value="UniProtKB-SubCell"/>
</dbReference>
<keyword evidence="8" id="KW-0131">Cell cycle</keyword>
<dbReference type="GO" id="GO:0007059">
    <property type="term" value="P:chromosome segregation"/>
    <property type="evidence" value="ECO:0007669"/>
    <property type="project" value="TreeGrafter"/>
</dbReference>
<protein>
    <submittedName>
        <fullName evidence="10">Uncharacterized protein LOC105128487</fullName>
    </submittedName>
</protein>
<evidence type="ECO:0000256" key="6">
    <source>
        <dbReference type="ARBA" id="ARBA00022838"/>
    </source>
</evidence>
<keyword evidence="6" id="KW-0995">Kinetochore</keyword>
<accession>A0A2P2K895</accession>
<organism evidence="10">
    <name type="scientific">Rhizophora mucronata</name>
    <name type="common">Asiatic mangrove</name>
    <dbReference type="NCBI Taxonomy" id="61149"/>
    <lineage>
        <taxon>Eukaryota</taxon>
        <taxon>Viridiplantae</taxon>
        <taxon>Streptophyta</taxon>
        <taxon>Embryophyta</taxon>
        <taxon>Tracheophyta</taxon>
        <taxon>Spermatophyta</taxon>
        <taxon>Magnoliopsida</taxon>
        <taxon>eudicotyledons</taxon>
        <taxon>Gunneridae</taxon>
        <taxon>Pentapetalae</taxon>
        <taxon>rosids</taxon>
        <taxon>fabids</taxon>
        <taxon>Malpighiales</taxon>
        <taxon>Rhizophoraceae</taxon>
        <taxon>Rhizophora</taxon>
    </lineage>
</organism>
<evidence type="ECO:0000256" key="3">
    <source>
        <dbReference type="ARBA" id="ARBA00022454"/>
    </source>
</evidence>
<dbReference type="GO" id="GO:0000444">
    <property type="term" value="C:MIS12/MIND type complex"/>
    <property type="evidence" value="ECO:0007669"/>
    <property type="project" value="InterPro"/>
</dbReference>
<comment type="subcellular location">
    <subcellularLocation>
        <location evidence="2">Chromosome</location>
        <location evidence="2">Centromere</location>
        <location evidence="2">Kinetochore</location>
    </subcellularLocation>
    <subcellularLocation>
        <location evidence="1">Nucleus</location>
    </subcellularLocation>
</comment>
<reference evidence="10" key="1">
    <citation type="submission" date="2018-02" db="EMBL/GenBank/DDBJ databases">
        <title>Rhizophora mucronata_Transcriptome.</title>
        <authorList>
            <person name="Meera S.P."/>
            <person name="Sreeshan A."/>
            <person name="Augustine A."/>
        </authorList>
    </citation>
    <scope>NUCLEOTIDE SEQUENCE</scope>
    <source>
        <tissue evidence="10">Leaf</tissue>
    </source>
</reference>
<keyword evidence="7" id="KW-0539">Nucleus</keyword>
<evidence type="ECO:0000313" key="10">
    <source>
        <dbReference type="EMBL" id="MBX01922.1"/>
    </source>
</evidence>
<evidence type="ECO:0000256" key="5">
    <source>
        <dbReference type="ARBA" id="ARBA00022776"/>
    </source>
</evidence>
<proteinExistence type="predicted"/>
<dbReference type="GO" id="GO:0051301">
    <property type="term" value="P:cell division"/>
    <property type="evidence" value="ECO:0007669"/>
    <property type="project" value="UniProtKB-KW"/>
</dbReference>
<dbReference type="Pfam" id="PF03980">
    <property type="entry name" value="Nnf1"/>
    <property type="match status" value="1"/>
</dbReference>
<dbReference type="PANTHER" id="PTHR15459">
    <property type="entry name" value="POLYAMINE-MODULATED FACTOR 1"/>
    <property type="match status" value="1"/>
</dbReference>
<keyword evidence="3" id="KW-0158">Chromosome</keyword>
<evidence type="ECO:0000256" key="7">
    <source>
        <dbReference type="ARBA" id="ARBA00023242"/>
    </source>
</evidence>
<keyword evidence="5" id="KW-0498">Mitosis</keyword>
<dbReference type="PANTHER" id="PTHR15459:SF3">
    <property type="entry name" value="POLYAMINE-MODULATED FACTOR 1"/>
    <property type="match status" value="1"/>
</dbReference>
<keyword evidence="9" id="KW-0137">Centromere</keyword>